<dbReference type="Pfam" id="PF13426">
    <property type="entry name" value="PAS_9"/>
    <property type="match status" value="1"/>
</dbReference>
<organism evidence="10 11">
    <name type="scientific">Arenibacter antarcticus</name>
    <dbReference type="NCBI Taxonomy" id="2040469"/>
    <lineage>
        <taxon>Bacteria</taxon>
        <taxon>Pseudomonadati</taxon>
        <taxon>Bacteroidota</taxon>
        <taxon>Flavobacteriia</taxon>
        <taxon>Flavobacteriales</taxon>
        <taxon>Flavobacteriaceae</taxon>
        <taxon>Arenibacter</taxon>
    </lineage>
</organism>
<evidence type="ECO:0000256" key="1">
    <source>
        <dbReference type="ARBA" id="ARBA00000085"/>
    </source>
</evidence>
<feature type="domain" description="PAS" evidence="8">
    <location>
        <begin position="136"/>
        <end position="206"/>
    </location>
</feature>
<dbReference type="Gene3D" id="3.30.565.10">
    <property type="entry name" value="Histidine kinase-like ATPase, C-terminal domain"/>
    <property type="match status" value="1"/>
</dbReference>
<dbReference type="Pfam" id="PF02518">
    <property type="entry name" value="HATPase_c"/>
    <property type="match status" value="1"/>
</dbReference>
<evidence type="ECO:0000256" key="4">
    <source>
        <dbReference type="ARBA" id="ARBA00022679"/>
    </source>
</evidence>
<dbReference type="InterPro" id="IPR005467">
    <property type="entry name" value="His_kinase_dom"/>
</dbReference>
<dbReference type="EC" id="2.7.13.3" evidence="2"/>
<keyword evidence="3" id="KW-0597">Phosphoprotein</keyword>
<dbReference type="Pfam" id="PF00512">
    <property type="entry name" value="HisKA"/>
    <property type="match status" value="1"/>
</dbReference>
<dbReference type="SMART" id="SM00086">
    <property type="entry name" value="PAC"/>
    <property type="match status" value="4"/>
</dbReference>
<dbReference type="Pfam" id="PF08447">
    <property type="entry name" value="PAS_3"/>
    <property type="match status" value="2"/>
</dbReference>
<dbReference type="SUPFAM" id="SSF55785">
    <property type="entry name" value="PYP-like sensor domain (PAS domain)"/>
    <property type="match status" value="4"/>
</dbReference>
<dbReference type="PANTHER" id="PTHR43304">
    <property type="entry name" value="PHYTOCHROME-LIKE PROTEIN CPH1"/>
    <property type="match status" value="1"/>
</dbReference>
<feature type="domain" description="PAC" evidence="9">
    <location>
        <begin position="83"/>
        <end position="135"/>
    </location>
</feature>
<evidence type="ECO:0000256" key="5">
    <source>
        <dbReference type="ARBA" id="ARBA00022777"/>
    </source>
</evidence>
<feature type="domain" description="PAC" evidence="9">
    <location>
        <begin position="335"/>
        <end position="387"/>
    </location>
</feature>
<dbReference type="SUPFAM" id="SSF47384">
    <property type="entry name" value="Homodimeric domain of signal transducing histidine kinase"/>
    <property type="match status" value="1"/>
</dbReference>
<protein>
    <recommendedName>
        <fullName evidence="2">histidine kinase</fullName>
        <ecNumber evidence="2">2.7.13.3</ecNumber>
    </recommendedName>
</protein>
<dbReference type="PANTHER" id="PTHR43304:SF1">
    <property type="entry name" value="PAC DOMAIN-CONTAINING PROTEIN"/>
    <property type="match status" value="1"/>
</dbReference>
<dbReference type="InterPro" id="IPR003661">
    <property type="entry name" value="HisK_dim/P_dom"/>
</dbReference>
<feature type="coiled-coil region" evidence="6">
    <location>
        <begin position="528"/>
        <end position="555"/>
    </location>
</feature>
<feature type="domain" description="PAS" evidence="8">
    <location>
        <begin position="406"/>
        <end position="479"/>
    </location>
</feature>
<keyword evidence="11" id="KW-1185">Reference proteome</keyword>
<comment type="caution">
    <text evidence="10">The sequence shown here is derived from an EMBL/GenBank/DDBJ whole genome shotgun (WGS) entry which is preliminary data.</text>
</comment>
<dbReference type="NCBIfam" id="TIGR00229">
    <property type="entry name" value="sensory_box"/>
    <property type="match status" value="4"/>
</dbReference>
<keyword evidence="6" id="KW-0175">Coiled coil</keyword>
<dbReference type="InterPro" id="IPR052162">
    <property type="entry name" value="Sensor_kinase/Photoreceptor"/>
</dbReference>
<feature type="domain" description="Histidine kinase" evidence="7">
    <location>
        <begin position="558"/>
        <end position="785"/>
    </location>
</feature>
<evidence type="ECO:0000259" key="9">
    <source>
        <dbReference type="PROSITE" id="PS50113"/>
    </source>
</evidence>
<dbReference type="CDD" id="cd00130">
    <property type="entry name" value="PAS"/>
    <property type="match status" value="4"/>
</dbReference>
<dbReference type="SMART" id="SM00091">
    <property type="entry name" value="PAS"/>
    <property type="match status" value="4"/>
</dbReference>
<dbReference type="PRINTS" id="PR00344">
    <property type="entry name" value="BCTRLSENSOR"/>
</dbReference>
<dbReference type="PROSITE" id="PS50113">
    <property type="entry name" value="PAC"/>
    <property type="match status" value="4"/>
</dbReference>
<dbReference type="InterPro" id="IPR013655">
    <property type="entry name" value="PAS_fold_3"/>
</dbReference>
<dbReference type="SMART" id="SM00387">
    <property type="entry name" value="HATPase_c"/>
    <property type="match status" value="1"/>
</dbReference>
<feature type="domain" description="PAS" evidence="8">
    <location>
        <begin position="262"/>
        <end position="332"/>
    </location>
</feature>
<evidence type="ECO:0000256" key="6">
    <source>
        <dbReference type="SAM" id="Coils"/>
    </source>
</evidence>
<feature type="domain" description="PAC" evidence="9">
    <location>
        <begin position="481"/>
        <end position="533"/>
    </location>
</feature>
<evidence type="ECO:0000313" key="10">
    <source>
        <dbReference type="EMBL" id="MFD2789773.1"/>
    </source>
</evidence>
<dbReference type="InterPro" id="IPR036097">
    <property type="entry name" value="HisK_dim/P_sf"/>
</dbReference>
<sequence>MNSTHNETKYKALIYGLPVAVYTCDAEGYIQLYNEAAVKLWGHTPKIGKDLWCRSWKIFTPEGKPVLLEELPMTIALKGGEILNPELVVLRPDGTKRHFIPYPKPLYNSGGEITGVINTLIDITNQITAKQKIIDSEIRLHTMADNIPNLALMANANGSVYWYNEKWIEYTGLTHEELEGWGWKRVVDPKFLSSVSDKWQKSLDHGQKFEMVFPIKGADNTYRQFLTRVIPVKNEEGTISNWFGSNTDITEHVEAQQKLEESEKKFRLLADSMPQFIWIADPNGVINYFNQSVYKYSGLTPEQIEMDSWIQIVHPDEREKNIKTWMESISSGTDFLFEHRFRRHDGKYRWQLSRAKPQRNENGKIQMWVGTSTDIQDQKMFRDELEKQVEERTSELLKLNESLQKSEQRYHLMVEEVQDYAILYLNREGIVENWNAGAEKIKGYKADEIIGKNFSNFYTVEDKKKGLPGKLLRRAIKNDQAVQEGWRVRKDNSLFWASVVITAVHGKNNEVIGYSKVTRDLTAKKIADDALMDKKAELEHKNEELQKMNKELQSFAYISSHDLQEPLRKIQTFASRIAEREADVLSDYGLDLFKRMQLSAERMQALIEDLLAYSRTHNLEGDFKKVELDSIIVQVEEDLAEELLLQNATIDIQSSCTANIIPFQIQQVFYNLISNSLKFSKSEEPLRITINARIVKANSFENNKLLNHKSYCHISISDNGIGFDQQYSEKIFELFQRLHGRNEYQGTGIGLAIIKRIIENHHGVITASGELGIGATFDIYLPENNS</sequence>
<dbReference type="Gene3D" id="1.10.287.130">
    <property type="match status" value="1"/>
</dbReference>
<evidence type="ECO:0000259" key="7">
    <source>
        <dbReference type="PROSITE" id="PS50109"/>
    </source>
</evidence>
<dbReference type="Proteomes" id="UP001597532">
    <property type="component" value="Unassembled WGS sequence"/>
</dbReference>
<dbReference type="InterPro" id="IPR001610">
    <property type="entry name" value="PAC"/>
</dbReference>
<proteinExistence type="predicted"/>
<dbReference type="SMART" id="SM00388">
    <property type="entry name" value="HisKA"/>
    <property type="match status" value="1"/>
</dbReference>
<evidence type="ECO:0000259" key="8">
    <source>
        <dbReference type="PROSITE" id="PS50112"/>
    </source>
</evidence>
<dbReference type="InterPro" id="IPR035965">
    <property type="entry name" value="PAS-like_dom_sf"/>
</dbReference>
<evidence type="ECO:0000256" key="3">
    <source>
        <dbReference type="ARBA" id="ARBA00022553"/>
    </source>
</evidence>
<dbReference type="Gene3D" id="3.30.450.20">
    <property type="entry name" value="PAS domain"/>
    <property type="match status" value="4"/>
</dbReference>
<comment type="catalytic activity">
    <reaction evidence="1">
        <text>ATP + protein L-histidine = ADP + protein N-phospho-L-histidine.</text>
        <dbReference type="EC" id="2.7.13.3"/>
    </reaction>
</comment>
<feature type="coiled-coil region" evidence="6">
    <location>
        <begin position="382"/>
        <end position="409"/>
    </location>
</feature>
<evidence type="ECO:0000313" key="11">
    <source>
        <dbReference type="Proteomes" id="UP001597532"/>
    </source>
</evidence>
<dbReference type="InterPro" id="IPR013656">
    <property type="entry name" value="PAS_4"/>
</dbReference>
<gene>
    <name evidence="10" type="ORF">ACFS1K_08375</name>
</gene>
<feature type="domain" description="PAS" evidence="8">
    <location>
        <begin position="6"/>
        <end position="46"/>
    </location>
</feature>
<dbReference type="Pfam" id="PF08448">
    <property type="entry name" value="PAS_4"/>
    <property type="match status" value="1"/>
</dbReference>
<dbReference type="CDD" id="cd00082">
    <property type="entry name" value="HisKA"/>
    <property type="match status" value="1"/>
</dbReference>
<dbReference type="InterPro" id="IPR003594">
    <property type="entry name" value="HATPase_dom"/>
</dbReference>
<dbReference type="InterPro" id="IPR004358">
    <property type="entry name" value="Sig_transdc_His_kin-like_C"/>
</dbReference>
<dbReference type="InterPro" id="IPR000014">
    <property type="entry name" value="PAS"/>
</dbReference>
<feature type="domain" description="PAC" evidence="9">
    <location>
        <begin position="207"/>
        <end position="261"/>
    </location>
</feature>
<dbReference type="PROSITE" id="PS50112">
    <property type="entry name" value="PAS"/>
    <property type="match status" value="4"/>
</dbReference>
<name>A0ABW5VHX8_9FLAO</name>
<dbReference type="RefSeq" id="WP_251807804.1">
    <property type="nucleotide sequence ID" value="NZ_CP166679.1"/>
</dbReference>
<evidence type="ECO:0000256" key="2">
    <source>
        <dbReference type="ARBA" id="ARBA00012438"/>
    </source>
</evidence>
<dbReference type="SUPFAM" id="SSF55874">
    <property type="entry name" value="ATPase domain of HSP90 chaperone/DNA topoisomerase II/histidine kinase"/>
    <property type="match status" value="1"/>
</dbReference>
<reference evidence="11" key="1">
    <citation type="journal article" date="2019" name="Int. J. Syst. Evol. Microbiol.">
        <title>The Global Catalogue of Microorganisms (GCM) 10K type strain sequencing project: providing services to taxonomists for standard genome sequencing and annotation.</title>
        <authorList>
            <consortium name="The Broad Institute Genomics Platform"/>
            <consortium name="The Broad Institute Genome Sequencing Center for Infectious Disease"/>
            <person name="Wu L."/>
            <person name="Ma J."/>
        </authorList>
    </citation>
    <scope>NUCLEOTIDE SEQUENCE [LARGE SCALE GENOMIC DNA]</scope>
    <source>
        <strain evidence="11">KCTC 52924</strain>
    </source>
</reference>
<accession>A0ABW5VHX8</accession>
<dbReference type="EMBL" id="JBHUOK010000029">
    <property type="protein sequence ID" value="MFD2789773.1"/>
    <property type="molecule type" value="Genomic_DNA"/>
</dbReference>
<dbReference type="PROSITE" id="PS50109">
    <property type="entry name" value="HIS_KIN"/>
    <property type="match status" value="1"/>
</dbReference>
<keyword evidence="4" id="KW-0808">Transferase</keyword>
<dbReference type="InterPro" id="IPR000700">
    <property type="entry name" value="PAS-assoc_C"/>
</dbReference>
<dbReference type="InterPro" id="IPR036890">
    <property type="entry name" value="HATPase_C_sf"/>
</dbReference>
<keyword evidence="5" id="KW-0418">Kinase</keyword>